<feature type="transmembrane region" description="Helical" evidence="9">
    <location>
        <begin position="297"/>
        <end position="326"/>
    </location>
</feature>
<accession>A0A6H1UDX6</accession>
<evidence type="ECO:0000256" key="2">
    <source>
        <dbReference type="ARBA" id="ARBA00007069"/>
    </source>
</evidence>
<reference evidence="11 12" key="1">
    <citation type="submission" date="2020-04" db="EMBL/GenBank/DDBJ databases">
        <title>Ferrimonas sp. S7 isolated from sea water.</title>
        <authorList>
            <person name="Bae S.S."/>
            <person name="Baek K."/>
        </authorList>
    </citation>
    <scope>NUCLEOTIDE SEQUENCE [LARGE SCALE GENOMIC DNA]</scope>
    <source>
        <strain evidence="11 12">S7</strain>
    </source>
</reference>
<dbReference type="PROSITE" id="PS50928">
    <property type="entry name" value="ABC_TM1"/>
    <property type="match status" value="1"/>
</dbReference>
<keyword evidence="12" id="KW-1185">Reference proteome</keyword>
<dbReference type="SUPFAM" id="SSF161098">
    <property type="entry name" value="MetI-like"/>
    <property type="match status" value="1"/>
</dbReference>
<evidence type="ECO:0000256" key="9">
    <source>
        <dbReference type="RuleBase" id="RU363043"/>
    </source>
</evidence>
<feature type="transmembrane region" description="Helical" evidence="9">
    <location>
        <begin position="514"/>
        <end position="536"/>
    </location>
</feature>
<dbReference type="KEGG" id="fes:HER31_09120"/>
<dbReference type="GO" id="GO:0005886">
    <property type="term" value="C:plasma membrane"/>
    <property type="evidence" value="ECO:0007669"/>
    <property type="project" value="UniProtKB-SubCell"/>
</dbReference>
<evidence type="ECO:0000256" key="4">
    <source>
        <dbReference type="ARBA" id="ARBA00022448"/>
    </source>
</evidence>
<dbReference type="PANTHER" id="PTHR43470:SF6">
    <property type="entry name" value="PHOSPHATE TRANSPORT SYSTEM PERMEASE PROTEIN PSTA"/>
    <property type="match status" value="1"/>
</dbReference>
<keyword evidence="7 9" id="KW-1133">Transmembrane helix</keyword>
<keyword evidence="5 9" id="KW-1003">Cell membrane</keyword>
<evidence type="ECO:0000256" key="3">
    <source>
        <dbReference type="ARBA" id="ARBA00016864"/>
    </source>
</evidence>
<dbReference type="Pfam" id="PF00528">
    <property type="entry name" value="BPD_transp_1"/>
    <property type="match status" value="1"/>
</dbReference>
<name>A0A6H1UDX6_9GAMM</name>
<feature type="transmembrane region" description="Helical" evidence="9">
    <location>
        <begin position="433"/>
        <end position="455"/>
    </location>
</feature>
<evidence type="ECO:0000256" key="7">
    <source>
        <dbReference type="ARBA" id="ARBA00022989"/>
    </source>
</evidence>
<dbReference type="InterPro" id="IPR005672">
    <property type="entry name" value="Phosphate_PstA"/>
</dbReference>
<dbReference type="GO" id="GO:0005315">
    <property type="term" value="F:phosphate transmembrane transporter activity"/>
    <property type="evidence" value="ECO:0007669"/>
    <property type="project" value="InterPro"/>
</dbReference>
<evidence type="ECO:0000256" key="6">
    <source>
        <dbReference type="ARBA" id="ARBA00022692"/>
    </source>
</evidence>
<feature type="domain" description="ABC transmembrane type-1" evidence="10">
    <location>
        <begin position="301"/>
        <end position="533"/>
    </location>
</feature>
<organism evidence="11 12">
    <name type="scientific">Ferrimonas lipolytica</name>
    <dbReference type="NCBI Taxonomy" id="2724191"/>
    <lineage>
        <taxon>Bacteria</taxon>
        <taxon>Pseudomonadati</taxon>
        <taxon>Pseudomonadota</taxon>
        <taxon>Gammaproteobacteria</taxon>
        <taxon>Alteromonadales</taxon>
        <taxon>Ferrimonadaceae</taxon>
        <taxon>Ferrimonas</taxon>
    </lineage>
</organism>
<evidence type="ECO:0000259" key="10">
    <source>
        <dbReference type="PROSITE" id="PS50928"/>
    </source>
</evidence>
<comment type="similarity">
    <text evidence="2 9">Belongs to the binding-protein-dependent transport system permease family. CysTW subfamily.</text>
</comment>
<dbReference type="EMBL" id="CP051180">
    <property type="protein sequence ID" value="QIZ77028.1"/>
    <property type="molecule type" value="Genomic_DNA"/>
</dbReference>
<evidence type="ECO:0000313" key="12">
    <source>
        <dbReference type="Proteomes" id="UP000501602"/>
    </source>
</evidence>
<dbReference type="AlphaFoldDB" id="A0A6H1UDX6"/>
<dbReference type="RefSeq" id="WP_168660289.1">
    <property type="nucleotide sequence ID" value="NZ_CP051180.1"/>
</dbReference>
<keyword evidence="8 9" id="KW-0472">Membrane</keyword>
<feature type="transmembrane region" description="Helical" evidence="9">
    <location>
        <begin position="338"/>
        <end position="366"/>
    </location>
</feature>
<dbReference type="NCBIfam" id="TIGR00974">
    <property type="entry name" value="3a0107s02c"/>
    <property type="match status" value="1"/>
</dbReference>
<dbReference type="Proteomes" id="UP000501602">
    <property type="component" value="Chromosome"/>
</dbReference>
<sequence length="549" mass="61176">MKAWIKSGSPWIWMTSGAISLSLIAILGVVCVIAGKGLSYFWPAPVYQWQLQSHGNEGESILIGERFNRELVNAALVAEAGIEVPENDGTLERVLVKTGNRELLPLDFRWVWSHQIMSETTPADIAVIERFHNGNFYGTVETLEYNGSRYQGEELKHWLAEAVETSTAVQRQIDNLKQHDIGRINYELEQLRLAQRKFELSTHMASSMPDFAMRQHQLDQEYQQIEQRLAKLYTQAQRGHLQVRDMRGELITIELEAIVQVHFPNAMTLADKLRHWASEVLSFLTESPRESNTEGGVYPAIFGTVFMVMLMAVIVTPFGVLAAVYLHEYAGKGIITQFIRIAVINLAGVPSIVYGVFGLGFFVYVIGGSIDSLFYSEALPTPTFGSPGVLWSALTLAILTLPVVIVSTEEGLSRIPTSVRHGSLALGATQWETLWRVILPMATPAIMTGLILAVARAAGEVAPLMLVGVVKLAPVLPVDGNFPFVHLERQFMHLGFHIYDVGFQSPNVEAVRPLVYATSFLLVTVILTLNLTAIGVRNSIRERYRRLDY</sequence>
<evidence type="ECO:0000256" key="1">
    <source>
        <dbReference type="ARBA" id="ARBA00004651"/>
    </source>
</evidence>
<evidence type="ECO:0000313" key="11">
    <source>
        <dbReference type="EMBL" id="QIZ77028.1"/>
    </source>
</evidence>
<keyword evidence="6 9" id="KW-0812">Transmembrane</keyword>
<dbReference type="InterPro" id="IPR000515">
    <property type="entry name" value="MetI-like"/>
</dbReference>
<dbReference type="GO" id="GO:0035435">
    <property type="term" value="P:phosphate ion transmembrane transport"/>
    <property type="evidence" value="ECO:0007669"/>
    <property type="project" value="InterPro"/>
</dbReference>
<evidence type="ECO:0000256" key="8">
    <source>
        <dbReference type="ARBA" id="ARBA00023136"/>
    </source>
</evidence>
<feature type="transmembrane region" description="Helical" evidence="9">
    <location>
        <begin position="12"/>
        <end position="35"/>
    </location>
</feature>
<proteinExistence type="inferred from homology"/>
<protein>
    <recommendedName>
        <fullName evidence="3 9">Phosphate transport system permease protein PstA</fullName>
    </recommendedName>
</protein>
<dbReference type="Gene3D" id="1.10.3720.10">
    <property type="entry name" value="MetI-like"/>
    <property type="match status" value="1"/>
</dbReference>
<evidence type="ECO:0000256" key="5">
    <source>
        <dbReference type="ARBA" id="ARBA00022475"/>
    </source>
</evidence>
<comment type="subcellular location">
    <subcellularLocation>
        <location evidence="9">Cell inner membrane</location>
        <topology evidence="9">Multi-pass membrane protein</topology>
    </subcellularLocation>
    <subcellularLocation>
        <location evidence="1">Cell membrane</location>
        <topology evidence="1">Multi-pass membrane protein</topology>
    </subcellularLocation>
</comment>
<dbReference type="CDD" id="cd06261">
    <property type="entry name" value="TM_PBP2"/>
    <property type="match status" value="1"/>
</dbReference>
<keyword evidence="4" id="KW-0813">Transport</keyword>
<gene>
    <name evidence="11" type="primary">pstA</name>
    <name evidence="11" type="ORF">HER31_09120</name>
</gene>
<dbReference type="InterPro" id="IPR035906">
    <property type="entry name" value="MetI-like_sf"/>
</dbReference>
<feature type="transmembrane region" description="Helical" evidence="9">
    <location>
        <begin position="389"/>
        <end position="412"/>
    </location>
</feature>
<dbReference type="PANTHER" id="PTHR43470">
    <property type="entry name" value="PHOSPHATE TRANSPORT SYSTEM PERMEASE PROTEIN PSTA-RELATED"/>
    <property type="match status" value="1"/>
</dbReference>